<evidence type="ECO:0000313" key="1">
    <source>
        <dbReference type="EMBL" id="TRL30674.1"/>
    </source>
</evidence>
<dbReference type="InterPro" id="IPR019056">
    <property type="entry name" value="Phage_TAC_6"/>
</dbReference>
<dbReference type="InterPro" id="IPR011739">
    <property type="entry name" value="GTA_rcc01693"/>
</dbReference>
<organism evidence="1 2">
    <name type="scientific">Rhizobium straminoryzae</name>
    <dbReference type="NCBI Taxonomy" id="1387186"/>
    <lineage>
        <taxon>Bacteria</taxon>
        <taxon>Pseudomonadati</taxon>
        <taxon>Pseudomonadota</taxon>
        <taxon>Alphaproteobacteria</taxon>
        <taxon>Hyphomicrobiales</taxon>
        <taxon>Rhizobiaceae</taxon>
        <taxon>Rhizobium/Agrobacterium group</taxon>
        <taxon>Rhizobium</taxon>
    </lineage>
</organism>
<protein>
    <submittedName>
        <fullName evidence="1">Phage tail assembly chaperone</fullName>
    </submittedName>
</protein>
<sequence length="82" mass="8783">MRAAAGGEGPVPPFPWQAVMHAGFCLLRLSPRDFWQLTPREFFCMAGGLWARPQGLARDGLAALMAAFPDRPAGANGDISGR</sequence>
<dbReference type="NCBIfam" id="TIGR02216">
    <property type="entry name" value="phage_TIGR02216"/>
    <property type="match status" value="1"/>
</dbReference>
<proteinExistence type="predicted"/>
<dbReference type="EMBL" id="VJMG01000111">
    <property type="protein sequence ID" value="TRL30674.1"/>
    <property type="molecule type" value="Genomic_DNA"/>
</dbReference>
<evidence type="ECO:0000313" key="2">
    <source>
        <dbReference type="Proteomes" id="UP000316801"/>
    </source>
</evidence>
<dbReference type="Proteomes" id="UP000316801">
    <property type="component" value="Unassembled WGS sequence"/>
</dbReference>
<dbReference type="AlphaFoldDB" id="A0A549SM56"/>
<gene>
    <name evidence="1" type="ORF">FNA46_25130</name>
</gene>
<dbReference type="Pfam" id="PF09550">
    <property type="entry name" value="Phage_TAC_6"/>
    <property type="match status" value="1"/>
</dbReference>
<comment type="caution">
    <text evidence="1">The sequence shown here is derived from an EMBL/GenBank/DDBJ whole genome shotgun (WGS) entry which is preliminary data.</text>
</comment>
<keyword evidence="2" id="KW-1185">Reference proteome</keyword>
<reference evidence="1 2" key="1">
    <citation type="submission" date="2019-07" db="EMBL/GenBank/DDBJ databases">
        <title>Ln-dependent methylotrophs.</title>
        <authorList>
            <person name="Tani A."/>
        </authorList>
    </citation>
    <scope>NUCLEOTIDE SEQUENCE [LARGE SCALE GENOMIC DNA]</scope>
    <source>
        <strain evidence="1 2">SM12</strain>
    </source>
</reference>
<accession>A0A549SM56</accession>
<name>A0A549SM56_9HYPH</name>